<organism evidence="1 2">
    <name type="scientific">Rhizophagus irregularis</name>
    <dbReference type="NCBI Taxonomy" id="588596"/>
    <lineage>
        <taxon>Eukaryota</taxon>
        <taxon>Fungi</taxon>
        <taxon>Fungi incertae sedis</taxon>
        <taxon>Mucoromycota</taxon>
        <taxon>Glomeromycotina</taxon>
        <taxon>Glomeromycetes</taxon>
        <taxon>Glomerales</taxon>
        <taxon>Glomeraceae</taxon>
        <taxon>Rhizophagus</taxon>
    </lineage>
</organism>
<gene>
    <name evidence="1" type="ORF">CHRIB12_LOCUS13973</name>
</gene>
<comment type="caution">
    <text evidence="1">The sequence shown here is derived from an EMBL/GenBank/DDBJ whole genome shotgun (WGS) entry which is preliminary data.</text>
</comment>
<dbReference type="VEuPathDB" id="FungiDB:RhiirFUN_019957"/>
<dbReference type="EMBL" id="CAGKOT010000031">
    <property type="protein sequence ID" value="CAB5373273.1"/>
    <property type="molecule type" value="Genomic_DNA"/>
</dbReference>
<dbReference type="AlphaFoldDB" id="A0A916E9L2"/>
<dbReference type="OrthoDB" id="2359551at2759"/>
<reference evidence="1" key="1">
    <citation type="submission" date="2020-05" db="EMBL/GenBank/DDBJ databases">
        <authorList>
            <person name="Rincon C."/>
            <person name="Sanders R I."/>
            <person name="Robbins C."/>
            <person name="Chaturvedi A."/>
        </authorList>
    </citation>
    <scope>NUCLEOTIDE SEQUENCE</scope>
    <source>
        <strain evidence="1">CHB12</strain>
    </source>
</reference>
<dbReference type="Proteomes" id="UP000684084">
    <property type="component" value="Unassembled WGS sequence"/>
</dbReference>
<accession>A0A916E9L2</accession>
<proteinExistence type="predicted"/>
<evidence type="ECO:0000313" key="2">
    <source>
        <dbReference type="Proteomes" id="UP000684084"/>
    </source>
</evidence>
<name>A0A916E9L2_9GLOM</name>
<protein>
    <submittedName>
        <fullName evidence="1">Uncharacterized protein</fullName>
    </submittedName>
</protein>
<sequence>MATFYEKNGGCIEKKNGVQQVDPEDIITWITYIKEEKPRKRSDISDEKWNEVIAKTDALLIVDKDKKNKCSGEKMIDARNDICNIIGMWYDLLLKTYNTHNTRLSYNKRFKNFGELYEEMTKNKSVEGRVYVLAKDHYGMTADEVGSLFVYKFKRNRTVHKKSLEKGETKPVLSQQLQNALELLQLVTDQPSDFPIAFEKCAKCVYGSS</sequence>
<evidence type="ECO:0000313" key="1">
    <source>
        <dbReference type="EMBL" id="CAB5373273.1"/>
    </source>
</evidence>